<evidence type="ECO:0008006" key="4">
    <source>
        <dbReference type="Google" id="ProtNLM"/>
    </source>
</evidence>
<sequence>MTGLNKSLVEVLEYSAANSDPSTTEVREDPADNPLDIESLDEDEDSDIDLLLDGVKDPIDRLYKLSIWIRNPSSRFASSKALRYQQIDPEPSADLLQVVDEFDYDYQFAYWKKHRENLSQRTKTVTQHIEVHNGMAPIQPNVEIQANGVPKPLMDPVQSVTAASSLNIPQLSIRDDQSNASVSELFSRAETATKRKVFRVSLLLHIVLDGTPDRKSMEVKAPRYWYGYEADNTNGNYRAHLIHDLRPYICTYERCKNPDQLYDTRQGWIQHENASHRRVLRCPEHPDQTFPKLEGYQEHLRNGHANYGNEISAIFISHASVSTLTSPGRCSPICPLSLSTARALESHIALHLERFSLFSLPRSVGEDDNDANEADSNKANVALDGSRDEAFDEDMEFPDELEEAEKLRWAAERGYKAISKLLLDTGKANPDAKDKDAPKNSTNPDEIVFAPARMTFDSARGNKSRK</sequence>
<evidence type="ECO:0000256" key="1">
    <source>
        <dbReference type="SAM" id="MobiDB-lite"/>
    </source>
</evidence>
<accession>A0A9P9FUB7</accession>
<feature type="region of interest" description="Disordered" evidence="1">
    <location>
        <begin position="15"/>
        <end position="34"/>
    </location>
</feature>
<feature type="region of interest" description="Disordered" evidence="1">
    <location>
        <begin position="426"/>
        <end position="466"/>
    </location>
</feature>
<feature type="region of interest" description="Disordered" evidence="1">
    <location>
        <begin position="364"/>
        <end position="388"/>
    </location>
</feature>
<dbReference type="PANTHER" id="PTHR35391">
    <property type="entry name" value="C2H2-TYPE DOMAIN-CONTAINING PROTEIN-RELATED"/>
    <property type="match status" value="1"/>
</dbReference>
<proteinExistence type="predicted"/>
<evidence type="ECO:0000313" key="3">
    <source>
        <dbReference type="Proteomes" id="UP000738349"/>
    </source>
</evidence>
<evidence type="ECO:0000313" key="2">
    <source>
        <dbReference type="EMBL" id="KAH7176146.1"/>
    </source>
</evidence>
<comment type="caution">
    <text evidence="2">The sequence shown here is derived from an EMBL/GenBank/DDBJ whole genome shotgun (WGS) entry which is preliminary data.</text>
</comment>
<protein>
    <recommendedName>
        <fullName evidence="4">C2H2-type domain-containing protein</fullName>
    </recommendedName>
</protein>
<dbReference type="Proteomes" id="UP000738349">
    <property type="component" value="Unassembled WGS sequence"/>
</dbReference>
<dbReference type="OrthoDB" id="20872at2759"/>
<dbReference type="AlphaFoldDB" id="A0A9P9FUB7"/>
<reference evidence="2" key="1">
    <citation type="journal article" date="2021" name="Nat. Commun.">
        <title>Genetic determinants of endophytism in the Arabidopsis root mycobiome.</title>
        <authorList>
            <person name="Mesny F."/>
            <person name="Miyauchi S."/>
            <person name="Thiergart T."/>
            <person name="Pickel B."/>
            <person name="Atanasova L."/>
            <person name="Karlsson M."/>
            <person name="Huettel B."/>
            <person name="Barry K.W."/>
            <person name="Haridas S."/>
            <person name="Chen C."/>
            <person name="Bauer D."/>
            <person name="Andreopoulos W."/>
            <person name="Pangilinan J."/>
            <person name="LaButti K."/>
            <person name="Riley R."/>
            <person name="Lipzen A."/>
            <person name="Clum A."/>
            <person name="Drula E."/>
            <person name="Henrissat B."/>
            <person name="Kohler A."/>
            <person name="Grigoriev I.V."/>
            <person name="Martin F.M."/>
            <person name="Hacquard S."/>
        </authorList>
    </citation>
    <scope>NUCLEOTIDE SEQUENCE</scope>
    <source>
        <strain evidence="2">MPI-CAGE-AT-0147</strain>
    </source>
</reference>
<keyword evidence="3" id="KW-1185">Reference proteome</keyword>
<name>A0A9P9FUB7_9HYPO</name>
<dbReference type="PANTHER" id="PTHR35391:SF7">
    <property type="entry name" value="C2H2-TYPE DOMAIN-CONTAINING PROTEIN"/>
    <property type="match status" value="1"/>
</dbReference>
<dbReference type="EMBL" id="JAGMUV010000001">
    <property type="protein sequence ID" value="KAH7176146.1"/>
    <property type="molecule type" value="Genomic_DNA"/>
</dbReference>
<organism evidence="2 3">
    <name type="scientific">Dactylonectria macrodidyma</name>
    <dbReference type="NCBI Taxonomy" id="307937"/>
    <lineage>
        <taxon>Eukaryota</taxon>
        <taxon>Fungi</taxon>
        <taxon>Dikarya</taxon>
        <taxon>Ascomycota</taxon>
        <taxon>Pezizomycotina</taxon>
        <taxon>Sordariomycetes</taxon>
        <taxon>Hypocreomycetidae</taxon>
        <taxon>Hypocreales</taxon>
        <taxon>Nectriaceae</taxon>
        <taxon>Dactylonectria</taxon>
    </lineage>
</organism>
<gene>
    <name evidence="2" type="ORF">EDB81DRAFT_897215</name>
</gene>